<gene>
    <name evidence="1" type="ORF">APZ42_028900</name>
</gene>
<accession>A0A164Q1Y5</accession>
<organism evidence="1 2">
    <name type="scientific">Daphnia magna</name>
    <dbReference type="NCBI Taxonomy" id="35525"/>
    <lineage>
        <taxon>Eukaryota</taxon>
        <taxon>Metazoa</taxon>
        <taxon>Ecdysozoa</taxon>
        <taxon>Arthropoda</taxon>
        <taxon>Crustacea</taxon>
        <taxon>Branchiopoda</taxon>
        <taxon>Diplostraca</taxon>
        <taxon>Cladocera</taxon>
        <taxon>Anomopoda</taxon>
        <taxon>Daphniidae</taxon>
        <taxon>Daphnia</taxon>
    </lineage>
</organism>
<keyword evidence="2" id="KW-1185">Reference proteome</keyword>
<name>A0A164Q1Y5_9CRUS</name>
<reference evidence="1 2" key="1">
    <citation type="submission" date="2016-03" db="EMBL/GenBank/DDBJ databases">
        <title>EvidentialGene: Evidence-directed Construction of Genes on Genomes.</title>
        <authorList>
            <person name="Gilbert D.G."/>
            <person name="Choi J.-H."/>
            <person name="Mockaitis K."/>
            <person name="Colbourne J."/>
            <person name="Pfrender M."/>
        </authorList>
    </citation>
    <scope>NUCLEOTIDE SEQUENCE [LARGE SCALE GENOMIC DNA]</scope>
    <source>
        <strain evidence="1 2">Xinb3</strain>
        <tissue evidence="1">Complete organism</tissue>
    </source>
</reference>
<dbReference type="EMBL" id="LRGB01002485">
    <property type="protein sequence ID" value="KZS07357.1"/>
    <property type="molecule type" value="Genomic_DNA"/>
</dbReference>
<evidence type="ECO:0000313" key="2">
    <source>
        <dbReference type="Proteomes" id="UP000076858"/>
    </source>
</evidence>
<proteinExistence type="predicted"/>
<comment type="caution">
    <text evidence="1">The sequence shown here is derived from an EMBL/GenBank/DDBJ whole genome shotgun (WGS) entry which is preliminary data.</text>
</comment>
<dbReference type="AlphaFoldDB" id="A0A164Q1Y5"/>
<protein>
    <submittedName>
        <fullName evidence="1">Uncharacterized protein</fullName>
    </submittedName>
</protein>
<dbReference type="Proteomes" id="UP000076858">
    <property type="component" value="Unassembled WGS sequence"/>
</dbReference>
<sequence length="153" mass="16879">MFPFWTICIHFSSSTFGYSREPPNVTQNKPPMIECISEIIEQSTLASLKASVLTSVSTFATVDRGDIFIVISDIVEQFSSASVKASVSTSVSTSATVDTGDIFIGGKFKLIDHPIFLTNMVQLPAPPFRTFCFLHHEWHSLLQAVHPTRSLVV</sequence>
<evidence type="ECO:0000313" key="1">
    <source>
        <dbReference type="EMBL" id="KZS07357.1"/>
    </source>
</evidence>